<dbReference type="PROSITE" id="PS50943">
    <property type="entry name" value="HTH_CROC1"/>
    <property type="match status" value="1"/>
</dbReference>
<dbReference type="OrthoDB" id="8690238at2"/>
<name>A0A4V1ZCQ2_9BACT</name>
<reference evidence="2 3" key="1">
    <citation type="submission" date="2019-02" db="EMBL/GenBank/DDBJ databases">
        <title>Bacterial novel species Emticicia sp. 17J42-9 isolated from soil.</title>
        <authorList>
            <person name="Jung H.-Y."/>
        </authorList>
    </citation>
    <scope>NUCLEOTIDE SEQUENCE [LARGE SCALE GENOMIC DNA]</scope>
    <source>
        <strain evidence="2 3">17J42-9</strain>
    </source>
</reference>
<evidence type="ECO:0000313" key="3">
    <source>
        <dbReference type="Proteomes" id="UP000293162"/>
    </source>
</evidence>
<sequence>MQSKKQILLPRFQQTLDKLGENIKLARKRRSLTTIQVSERAGIDRSTLYHIEKGNPGVSLGAYFNVLRVLGLQDDFLKLASDDEFGRKLQDLKLVGKKDNGR</sequence>
<evidence type="ECO:0000313" key="2">
    <source>
        <dbReference type="EMBL" id="RYU93450.1"/>
    </source>
</evidence>
<dbReference type="SMART" id="SM00530">
    <property type="entry name" value="HTH_XRE"/>
    <property type="match status" value="1"/>
</dbReference>
<dbReference type="InterPro" id="IPR010982">
    <property type="entry name" value="Lambda_DNA-bd_dom_sf"/>
</dbReference>
<dbReference type="InterPro" id="IPR001387">
    <property type="entry name" value="Cro/C1-type_HTH"/>
</dbReference>
<dbReference type="EMBL" id="SEWF01000045">
    <property type="protein sequence ID" value="RYU93450.1"/>
    <property type="molecule type" value="Genomic_DNA"/>
</dbReference>
<protein>
    <submittedName>
        <fullName evidence="2">XRE family transcriptional regulator</fullName>
    </submittedName>
</protein>
<feature type="domain" description="HTH cro/C1-type" evidence="1">
    <location>
        <begin position="23"/>
        <end position="77"/>
    </location>
</feature>
<gene>
    <name evidence="2" type="ORF">EWM59_22140</name>
</gene>
<dbReference type="AlphaFoldDB" id="A0A4V1ZCQ2"/>
<keyword evidence="3" id="KW-1185">Reference proteome</keyword>
<dbReference type="CDD" id="cd00093">
    <property type="entry name" value="HTH_XRE"/>
    <property type="match status" value="1"/>
</dbReference>
<organism evidence="2 3">
    <name type="scientific">Emticicia agri</name>
    <dbReference type="NCBI Taxonomy" id="2492393"/>
    <lineage>
        <taxon>Bacteria</taxon>
        <taxon>Pseudomonadati</taxon>
        <taxon>Bacteroidota</taxon>
        <taxon>Cytophagia</taxon>
        <taxon>Cytophagales</taxon>
        <taxon>Leadbetterellaceae</taxon>
        <taxon>Emticicia</taxon>
    </lineage>
</organism>
<evidence type="ECO:0000259" key="1">
    <source>
        <dbReference type="PROSITE" id="PS50943"/>
    </source>
</evidence>
<proteinExistence type="predicted"/>
<comment type="caution">
    <text evidence="2">The sequence shown here is derived from an EMBL/GenBank/DDBJ whole genome shotgun (WGS) entry which is preliminary data.</text>
</comment>
<dbReference type="GO" id="GO:0003677">
    <property type="term" value="F:DNA binding"/>
    <property type="evidence" value="ECO:0007669"/>
    <property type="project" value="InterPro"/>
</dbReference>
<dbReference type="Proteomes" id="UP000293162">
    <property type="component" value="Unassembled WGS sequence"/>
</dbReference>
<dbReference type="SUPFAM" id="SSF47413">
    <property type="entry name" value="lambda repressor-like DNA-binding domains"/>
    <property type="match status" value="1"/>
</dbReference>
<dbReference type="Pfam" id="PF13560">
    <property type="entry name" value="HTH_31"/>
    <property type="match status" value="1"/>
</dbReference>
<dbReference type="Gene3D" id="1.10.260.40">
    <property type="entry name" value="lambda repressor-like DNA-binding domains"/>
    <property type="match status" value="1"/>
</dbReference>
<accession>A0A4V1ZCQ2</accession>